<comment type="caution">
    <text evidence="1">The sequence shown here is derived from an EMBL/GenBank/DDBJ whole genome shotgun (WGS) entry which is preliminary data.</text>
</comment>
<reference evidence="1" key="1">
    <citation type="submission" date="2022-06" db="EMBL/GenBank/DDBJ databases">
        <title>Uncovering the hologenomic basis of an extraordinary plant invasion.</title>
        <authorList>
            <person name="Bieker V.C."/>
            <person name="Martin M.D."/>
            <person name="Gilbert T."/>
            <person name="Hodgins K."/>
            <person name="Battlay P."/>
            <person name="Petersen B."/>
            <person name="Wilson J."/>
        </authorList>
    </citation>
    <scope>NUCLEOTIDE SEQUENCE</scope>
    <source>
        <strain evidence="1">AA19_3_7</strain>
        <tissue evidence="1">Leaf</tissue>
    </source>
</reference>
<keyword evidence="2" id="KW-1185">Reference proteome</keyword>
<dbReference type="AlphaFoldDB" id="A0AAD5GML6"/>
<dbReference type="PANTHER" id="PTHR10371">
    <property type="entry name" value="NADH DEHYDROGENASE UBIQUINONE FLAVOPROTEIN 2, MITOCHONDRIAL"/>
    <property type="match status" value="1"/>
</dbReference>
<organism evidence="1 2">
    <name type="scientific">Ambrosia artemisiifolia</name>
    <name type="common">Common ragweed</name>
    <dbReference type="NCBI Taxonomy" id="4212"/>
    <lineage>
        <taxon>Eukaryota</taxon>
        <taxon>Viridiplantae</taxon>
        <taxon>Streptophyta</taxon>
        <taxon>Embryophyta</taxon>
        <taxon>Tracheophyta</taxon>
        <taxon>Spermatophyta</taxon>
        <taxon>Magnoliopsida</taxon>
        <taxon>eudicotyledons</taxon>
        <taxon>Gunneridae</taxon>
        <taxon>Pentapetalae</taxon>
        <taxon>asterids</taxon>
        <taxon>campanulids</taxon>
        <taxon>Asterales</taxon>
        <taxon>Asteraceae</taxon>
        <taxon>Asteroideae</taxon>
        <taxon>Heliantheae alliance</taxon>
        <taxon>Heliantheae</taxon>
        <taxon>Ambrosia</taxon>
    </lineage>
</organism>
<dbReference type="GO" id="GO:0005739">
    <property type="term" value="C:mitochondrion"/>
    <property type="evidence" value="ECO:0007669"/>
    <property type="project" value="GOC"/>
</dbReference>
<evidence type="ECO:0000313" key="2">
    <source>
        <dbReference type="Proteomes" id="UP001206925"/>
    </source>
</evidence>
<protein>
    <submittedName>
        <fullName evidence="1">Uncharacterized protein</fullName>
    </submittedName>
</protein>
<name>A0AAD5GML6_AMBAR</name>
<gene>
    <name evidence="1" type="ORF">M8C21_000096</name>
</gene>
<proteinExistence type="predicted"/>
<sequence length="278" mass="30887">MLGVSNGTNTPVRCGFEVMICILQTRSEQLDLYNVYTYISVSDLQIVNLVNTKDFGFYGSTKNSQIVTAAGRNAYAVIQRVCVHQALRVKEILFHYLSNYNSSAGSCTTGCCLNPPMITVADYSNGSEGYTYNYYEDVIPKRVVDHCGCSKTWREATSNPILDIVRLLKSLGVISILNFVKSLNSVDEVRQIADLVGCCLNPPMITVADYSNGSEGYTYNYYEDVTPKRVVDHCGCSKTWREAILDIVRLLKSLGVISILNFVKSSNSVDEVRQIADL</sequence>
<feature type="non-terminal residue" evidence="1">
    <location>
        <position position="1"/>
    </location>
</feature>
<dbReference type="EMBL" id="JAMZMK010006501">
    <property type="protein sequence ID" value="KAI7748557.1"/>
    <property type="molecule type" value="Genomic_DNA"/>
</dbReference>
<dbReference type="GO" id="GO:0003954">
    <property type="term" value="F:NADH dehydrogenase activity"/>
    <property type="evidence" value="ECO:0007669"/>
    <property type="project" value="TreeGrafter"/>
</dbReference>
<dbReference type="PANTHER" id="PTHR10371:SF3">
    <property type="entry name" value="NADH DEHYDROGENASE [UBIQUINONE] FLAVOPROTEIN 2, MITOCHONDRIAL"/>
    <property type="match status" value="1"/>
</dbReference>
<accession>A0AAD5GML6</accession>
<dbReference type="Proteomes" id="UP001206925">
    <property type="component" value="Unassembled WGS sequence"/>
</dbReference>
<evidence type="ECO:0000313" key="1">
    <source>
        <dbReference type="EMBL" id="KAI7748557.1"/>
    </source>
</evidence>
<dbReference type="GO" id="GO:0006120">
    <property type="term" value="P:mitochondrial electron transport, NADH to ubiquinone"/>
    <property type="evidence" value="ECO:0007669"/>
    <property type="project" value="TreeGrafter"/>
</dbReference>